<dbReference type="AlphaFoldDB" id="A0AAJ7TV00"/>
<evidence type="ECO:0000259" key="12">
    <source>
        <dbReference type="Pfam" id="PF03828"/>
    </source>
</evidence>
<dbReference type="Gene3D" id="3.30.460.10">
    <property type="entry name" value="Beta Polymerase, domain 2"/>
    <property type="match status" value="1"/>
</dbReference>
<dbReference type="PANTHER" id="PTHR12271:SF40">
    <property type="entry name" value="POLY(A) RNA POLYMERASE GLD2"/>
    <property type="match status" value="1"/>
</dbReference>
<feature type="domain" description="PAP-associated" evidence="12">
    <location>
        <begin position="413"/>
        <end position="467"/>
    </location>
</feature>
<dbReference type="GO" id="GO:0046872">
    <property type="term" value="F:metal ion binding"/>
    <property type="evidence" value="ECO:0007669"/>
    <property type="project" value="UniProtKB-KW"/>
</dbReference>
<evidence type="ECO:0000313" key="14">
    <source>
        <dbReference type="Proteomes" id="UP001318040"/>
    </source>
</evidence>
<keyword evidence="8" id="KW-0460">Magnesium</keyword>
<dbReference type="InterPro" id="IPR043519">
    <property type="entry name" value="NT_sf"/>
</dbReference>
<dbReference type="GO" id="GO:0005737">
    <property type="term" value="C:cytoplasm"/>
    <property type="evidence" value="ECO:0007669"/>
    <property type="project" value="UniProtKB-SubCell"/>
</dbReference>
<evidence type="ECO:0000256" key="5">
    <source>
        <dbReference type="ARBA" id="ARBA00022490"/>
    </source>
</evidence>
<feature type="compositionally biased region" description="Polar residues" evidence="11">
    <location>
        <begin position="1"/>
        <end position="22"/>
    </location>
</feature>
<evidence type="ECO:0000256" key="6">
    <source>
        <dbReference type="ARBA" id="ARBA00022679"/>
    </source>
</evidence>
<dbReference type="InterPro" id="IPR054708">
    <property type="entry name" value="MTPAP-like_central"/>
</dbReference>
<accession>A0AAJ7TV00</accession>
<dbReference type="CDD" id="cd05402">
    <property type="entry name" value="NT_PAP_TUTase"/>
    <property type="match status" value="1"/>
</dbReference>
<feature type="domain" description="Poly(A) RNA polymerase mitochondrial-like central palm" evidence="13">
    <location>
        <begin position="189"/>
        <end position="326"/>
    </location>
</feature>
<dbReference type="EC" id="2.7.7.19" evidence="4"/>
<comment type="cofactor">
    <cofactor evidence="1">
        <name>Mn(2+)</name>
        <dbReference type="ChEBI" id="CHEBI:29035"/>
    </cofactor>
</comment>
<dbReference type="PANTHER" id="PTHR12271">
    <property type="entry name" value="POLY A POLYMERASE CID PAP -RELATED"/>
    <property type="match status" value="1"/>
</dbReference>
<evidence type="ECO:0000259" key="13">
    <source>
        <dbReference type="Pfam" id="PF22600"/>
    </source>
</evidence>
<feature type="compositionally biased region" description="Basic and acidic residues" evidence="11">
    <location>
        <begin position="130"/>
        <end position="141"/>
    </location>
</feature>
<reference evidence="15" key="1">
    <citation type="submission" date="2025-08" db="UniProtKB">
        <authorList>
            <consortium name="RefSeq"/>
        </authorList>
    </citation>
    <scope>IDENTIFICATION</scope>
    <source>
        <tissue evidence="15">Sperm</tissue>
    </source>
</reference>
<dbReference type="Proteomes" id="UP001318040">
    <property type="component" value="Chromosome 40"/>
</dbReference>
<keyword evidence="7" id="KW-0479">Metal-binding</keyword>
<dbReference type="Pfam" id="PF22600">
    <property type="entry name" value="MTPAP-like_central"/>
    <property type="match status" value="1"/>
</dbReference>
<evidence type="ECO:0000256" key="2">
    <source>
        <dbReference type="ARBA" id="ARBA00001946"/>
    </source>
</evidence>
<keyword evidence="5" id="KW-0963">Cytoplasm</keyword>
<dbReference type="Gene3D" id="1.10.1410.10">
    <property type="match status" value="1"/>
</dbReference>
<proteinExistence type="inferred from homology"/>
<feature type="region of interest" description="Disordered" evidence="11">
    <location>
        <begin position="130"/>
        <end position="150"/>
    </location>
</feature>
<comment type="cofactor">
    <cofactor evidence="2">
        <name>Mg(2+)</name>
        <dbReference type="ChEBI" id="CHEBI:18420"/>
    </cofactor>
</comment>
<dbReference type="CTD" id="167153"/>
<keyword evidence="6" id="KW-0808">Transferase</keyword>
<evidence type="ECO:0000256" key="1">
    <source>
        <dbReference type="ARBA" id="ARBA00001936"/>
    </source>
</evidence>
<evidence type="ECO:0000256" key="3">
    <source>
        <dbReference type="ARBA" id="ARBA00004496"/>
    </source>
</evidence>
<evidence type="ECO:0000256" key="4">
    <source>
        <dbReference type="ARBA" id="ARBA00012388"/>
    </source>
</evidence>
<feature type="region of interest" description="Disordered" evidence="11">
    <location>
        <begin position="1"/>
        <end position="24"/>
    </location>
</feature>
<gene>
    <name evidence="15" type="primary">TENT2</name>
</gene>
<protein>
    <recommendedName>
        <fullName evidence="4">polynucleotide adenylyltransferase</fullName>
        <ecNumber evidence="4">2.7.7.19</ecNumber>
    </recommendedName>
</protein>
<evidence type="ECO:0000256" key="10">
    <source>
        <dbReference type="ARBA" id="ARBA00048830"/>
    </source>
</evidence>
<evidence type="ECO:0000256" key="9">
    <source>
        <dbReference type="ARBA" id="ARBA00038491"/>
    </source>
</evidence>
<dbReference type="SUPFAM" id="SSF81301">
    <property type="entry name" value="Nucleotidyltransferase"/>
    <property type="match status" value="1"/>
</dbReference>
<sequence>MYPTSLNNNPHNQRFASSTQPGNHLLQRPATRFIYNNVNYNDRAHPQNHIFPNGTGNPSPFIKVVGAAPGILPSAATVSMVNGERAVPGMSAVQNMHMGQRTAMVPVRFPATPLYGSRVLESPRINRKRVHDDSTNFEGKKPCVQPTNSAHTSANDLARRVLPLPTLSPALLHLKASSETSTRSVPDELSQQILDLYQNCQQQARLFQQKDQLRESLQCEIRKLFPYCNIFLVGSTVNGFGSRTSDGDLCLVLREQQINQRTEALQLLQQVLRIMWRLPYMEKMQLIRAKVPIVKFRDKTSRVEFDLNANNIIGIRNTFLLQAYSKVDQRVKPLILVIKQWAMQRSINDASQGTLSSYSLVLMVLHFLQTLPEPVVPCLQKEYPGLFNSRLQIWQIPISANSVPTFTSKSKLTLGELLLGFFKYYTTTFDWEHSIISLREGRIISRTLDDEWRNKYICIEEPFDQSNTARAVYEKCRFDKIKEEFRKASTLLEDGKNIDKILLAS</sequence>
<evidence type="ECO:0000256" key="11">
    <source>
        <dbReference type="SAM" id="MobiDB-lite"/>
    </source>
</evidence>
<dbReference type="SUPFAM" id="SSF81631">
    <property type="entry name" value="PAP/OAS1 substrate-binding domain"/>
    <property type="match status" value="1"/>
</dbReference>
<dbReference type="InterPro" id="IPR002058">
    <property type="entry name" value="PAP_assoc"/>
</dbReference>
<comment type="similarity">
    <text evidence="9">Belongs to the DNA polymerase type-B-like family. GLD2 subfamily.</text>
</comment>
<evidence type="ECO:0000256" key="7">
    <source>
        <dbReference type="ARBA" id="ARBA00022723"/>
    </source>
</evidence>
<dbReference type="RefSeq" id="XP_032824562.1">
    <property type="nucleotide sequence ID" value="XM_032968671.1"/>
</dbReference>
<dbReference type="GO" id="GO:0031123">
    <property type="term" value="P:RNA 3'-end processing"/>
    <property type="evidence" value="ECO:0007669"/>
    <property type="project" value="TreeGrafter"/>
</dbReference>
<dbReference type="KEGG" id="pmrn:116950695"/>
<comment type="catalytic activity">
    <reaction evidence="10">
        <text>RNA(n) + ATP = RNA(n)-3'-adenine ribonucleotide + diphosphate</text>
        <dbReference type="Rhea" id="RHEA:11332"/>
        <dbReference type="Rhea" id="RHEA-COMP:14527"/>
        <dbReference type="Rhea" id="RHEA-COMP:17347"/>
        <dbReference type="ChEBI" id="CHEBI:30616"/>
        <dbReference type="ChEBI" id="CHEBI:33019"/>
        <dbReference type="ChEBI" id="CHEBI:140395"/>
        <dbReference type="ChEBI" id="CHEBI:173115"/>
        <dbReference type="EC" id="2.7.7.19"/>
    </reaction>
</comment>
<evidence type="ECO:0000256" key="8">
    <source>
        <dbReference type="ARBA" id="ARBA00022842"/>
    </source>
</evidence>
<dbReference type="GO" id="GO:1990817">
    <property type="term" value="F:poly(A) RNA polymerase activity"/>
    <property type="evidence" value="ECO:0007669"/>
    <property type="project" value="UniProtKB-EC"/>
</dbReference>
<comment type="subcellular location">
    <subcellularLocation>
        <location evidence="3">Cytoplasm</location>
    </subcellularLocation>
</comment>
<organism evidence="14 15">
    <name type="scientific">Petromyzon marinus</name>
    <name type="common">Sea lamprey</name>
    <dbReference type="NCBI Taxonomy" id="7757"/>
    <lineage>
        <taxon>Eukaryota</taxon>
        <taxon>Metazoa</taxon>
        <taxon>Chordata</taxon>
        <taxon>Craniata</taxon>
        <taxon>Vertebrata</taxon>
        <taxon>Cyclostomata</taxon>
        <taxon>Hyperoartia</taxon>
        <taxon>Petromyzontiformes</taxon>
        <taxon>Petromyzontidae</taxon>
        <taxon>Petromyzon</taxon>
    </lineage>
</organism>
<keyword evidence="14" id="KW-1185">Reference proteome</keyword>
<name>A0AAJ7TV00_PETMA</name>
<evidence type="ECO:0000313" key="15">
    <source>
        <dbReference type="RefSeq" id="XP_032824562.1"/>
    </source>
</evidence>
<dbReference type="Pfam" id="PF03828">
    <property type="entry name" value="PAP_assoc"/>
    <property type="match status" value="1"/>
</dbReference>